<dbReference type="RefSeq" id="WP_195873051.1">
    <property type="nucleotide sequence ID" value="NZ_CP045503.2"/>
</dbReference>
<evidence type="ECO:0000313" key="5">
    <source>
        <dbReference type="Proteomes" id="UP000316416"/>
    </source>
</evidence>
<dbReference type="SUPFAM" id="SSF52540">
    <property type="entry name" value="P-loop containing nucleoside triphosphate hydrolases"/>
    <property type="match status" value="1"/>
</dbReference>
<organism evidence="4 5">
    <name type="scientific">Shewanella eurypsychrophilus</name>
    <dbReference type="NCBI Taxonomy" id="2593656"/>
    <lineage>
        <taxon>Bacteria</taxon>
        <taxon>Pseudomonadati</taxon>
        <taxon>Pseudomonadota</taxon>
        <taxon>Gammaproteobacteria</taxon>
        <taxon>Alteromonadales</taxon>
        <taxon>Shewanellaceae</taxon>
        <taxon>Shewanella</taxon>
    </lineage>
</organism>
<dbReference type="Proteomes" id="UP000316416">
    <property type="component" value="Chromosome"/>
</dbReference>
<dbReference type="Pfam" id="PF19263">
    <property type="entry name" value="DUF5906"/>
    <property type="match status" value="1"/>
</dbReference>
<dbReference type="EMBL" id="CP045503">
    <property type="protein sequence ID" value="QPG58447.1"/>
    <property type="molecule type" value="Genomic_DNA"/>
</dbReference>
<accession>A0ABX6V742</accession>
<dbReference type="Gene3D" id="3.40.50.300">
    <property type="entry name" value="P-loop containing nucleotide triphosphate hydrolases"/>
    <property type="match status" value="1"/>
</dbReference>
<feature type="coiled-coil region" evidence="1">
    <location>
        <begin position="3"/>
        <end position="30"/>
    </location>
</feature>
<protein>
    <recommendedName>
        <fullName evidence="3">NrS-1 polymerase-like helicase domain-containing protein</fullName>
    </recommendedName>
</protein>
<sequence length="488" mass="55198">MGVAQNNIELSEEEQLLNKLSDAIQQSQGADPIAICEGVLGDWRYVFEDQKFLNIKTGIKRNKENFTDTFRDKLPVSTRDDGSVQYGSPVIAFLHGKFFDGIRGDFTEMDSTRPTGDVVDRHGFSMLNSYIDRGVQGVQGDVSRFLDLLDKLFKTEQDKTLILQTMNWIITHRGDPKNRLNFCPVIIGIEGNGKTTIVNIIKRAIGEEYFISPMASDLDSQFNGYIQNKILCNFDELKEAQCNTIAEKLKPWITNDTISIRKMNTDTFSATNTTNFIITTNNVNALMQHKGNTRFCNFLTTHQQNDMDAFNAMFGGEEAKGDYYDDLYQWLDNGGYENCIHYILNSVDMTGFSGRRRAPKTSVHDEFLNQQKSNNDLKIEECLEDMPVFTTEQFADKWKANGYGNAPSPKVLGSALERMDYWKSPQGKRGHRITLASGESATVYHPKTFSIDKVKIVYACSDVTYSQSNDPKDKTDELTSELIGGLKK</sequence>
<feature type="domain" description="NrS-1 polymerase-like helicase" evidence="3">
    <location>
        <begin position="187"/>
        <end position="285"/>
    </location>
</feature>
<evidence type="ECO:0000259" key="3">
    <source>
        <dbReference type="Pfam" id="PF19263"/>
    </source>
</evidence>
<evidence type="ECO:0000313" key="4">
    <source>
        <dbReference type="EMBL" id="QPG58447.1"/>
    </source>
</evidence>
<evidence type="ECO:0000256" key="1">
    <source>
        <dbReference type="SAM" id="Coils"/>
    </source>
</evidence>
<feature type="region of interest" description="Disordered" evidence="2">
    <location>
        <begin position="467"/>
        <end position="488"/>
    </location>
</feature>
<reference evidence="4" key="1">
    <citation type="submission" date="2021-07" db="EMBL/GenBank/DDBJ databases">
        <title>Shewanella sp. YLB-07 whole genome sequence.</title>
        <authorList>
            <person name="Yu L."/>
        </authorList>
    </citation>
    <scope>NUCLEOTIDE SEQUENCE</scope>
    <source>
        <strain evidence="4">YLB-08</strain>
    </source>
</reference>
<dbReference type="InterPro" id="IPR027417">
    <property type="entry name" value="P-loop_NTPase"/>
</dbReference>
<name>A0ABX6V742_9GAMM</name>
<proteinExistence type="predicted"/>
<gene>
    <name evidence="4" type="ORF">FM038_014085</name>
</gene>
<dbReference type="InterPro" id="IPR045455">
    <property type="entry name" value="NrS-1_pol-like_helicase"/>
</dbReference>
<keyword evidence="5" id="KW-1185">Reference proteome</keyword>
<evidence type="ECO:0000256" key="2">
    <source>
        <dbReference type="SAM" id="MobiDB-lite"/>
    </source>
</evidence>
<keyword evidence="1" id="KW-0175">Coiled coil</keyword>